<gene>
    <name evidence="2" type="ORF">J5O05_07950</name>
</gene>
<feature type="signal peptide" evidence="1">
    <location>
        <begin position="1"/>
        <end position="22"/>
    </location>
</feature>
<protein>
    <submittedName>
        <fullName evidence="2">Methylamine utilization protein</fullName>
    </submittedName>
</protein>
<dbReference type="InterPro" id="IPR008972">
    <property type="entry name" value="Cupredoxin"/>
</dbReference>
<dbReference type="InterPro" id="IPR034242">
    <property type="entry name" value="MauL"/>
</dbReference>
<proteinExistence type="predicted"/>
<reference evidence="2" key="1">
    <citation type="submission" date="2021-03" db="EMBL/GenBank/DDBJ databases">
        <title>Complete Genome of Pseudoalteromonas xiamenensis STKMTI.2, a new potential marine bacterium producing anti-Vibrio compounds.</title>
        <authorList>
            <person name="Handayani D.P."/>
            <person name="Isnansetyo A."/>
            <person name="Istiqomah I."/>
            <person name="Jumina J."/>
        </authorList>
    </citation>
    <scope>NUCLEOTIDE SEQUENCE</scope>
    <source>
        <strain evidence="2">STKMTI.2</strain>
    </source>
</reference>
<dbReference type="EMBL" id="CP072133">
    <property type="protein sequence ID" value="QTH72701.1"/>
    <property type="molecule type" value="Genomic_DNA"/>
</dbReference>
<feature type="chain" id="PRO_5037731664" evidence="1">
    <location>
        <begin position="23"/>
        <end position="211"/>
    </location>
</feature>
<dbReference type="KEGG" id="pxi:J5O05_07950"/>
<evidence type="ECO:0000256" key="1">
    <source>
        <dbReference type="SAM" id="SignalP"/>
    </source>
</evidence>
<dbReference type="RefSeq" id="WP_208844325.1">
    <property type="nucleotide sequence ID" value="NZ_CP072133.1"/>
</dbReference>
<dbReference type="Gene3D" id="2.60.40.420">
    <property type="entry name" value="Cupredoxins - blue copper proteins"/>
    <property type="match status" value="1"/>
</dbReference>
<dbReference type="Proteomes" id="UP000664904">
    <property type="component" value="Chromosome"/>
</dbReference>
<organism evidence="2 3">
    <name type="scientific">Pseudoalteromonas xiamenensis</name>
    <dbReference type="NCBI Taxonomy" id="882626"/>
    <lineage>
        <taxon>Bacteria</taxon>
        <taxon>Pseudomonadati</taxon>
        <taxon>Pseudomonadota</taxon>
        <taxon>Gammaproteobacteria</taxon>
        <taxon>Alteromonadales</taxon>
        <taxon>Pseudoalteromonadaceae</taxon>
        <taxon>Pseudoalteromonas</taxon>
    </lineage>
</organism>
<dbReference type="AlphaFoldDB" id="A0A975HM24"/>
<sequence>MSVWSNLVAMSFITSLSMSSYGATVFIVDGQGGPLANAVVEVLDDSVLAEKPMAIMDQVNKQFEPYVLAITQGQLVNFPNSDDIRHHVYSFSNTKPFELKLYHGTPNNPILFENPGVVVLGCNIHDSMVGYIYVAHSANVFKTNDSGTIRLPELQPQTVLRVWHPEQQQGPESAQTIRWSEVEKTGSVVINTQAPAPRNTFGEKFKVNHAH</sequence>
<evidence type="ECO:0000313" key="3">
    <source>
        <dbReference type="Proteomes" id="UP000664904"/>
    </source>
</evidence>
<keyword evidence="3" id="KW-1185">Reference proteome</keyword>
<dbReference type="CDD" id="cd04221">
    <property type="entry name" value="MauL"/>
    <property type="match status" value="1"/>
</dbReference>
<accession>A0A975HM24</accession>
<evidence type="ECO:0000313" key="2">
    <source>
        <dbReference type="EMBL" id="QTH72701.1"/>
    </source>
</evidence>
<dbReference type="SUPFAM" id="SSF49503">
    <property type="entry name" value="Cupredoxins"/>
    <property type="match status" value="1"/>
</dbReference>
<name>A0A975HM24_9GAMM</name>
<keyword evidence="1" id="KW-0732">Signal</keyword>